<feature type="chain" id="PRO_5046676710" evidence="1">
    <location>
        <begin position="23"/>
        <end position="238"/>
    </location>
</feature>
<proteinExistence type="predicted"/>
<keyword evidence="3" id="KW-1185">Reference proteome</keyword>
<organism evidence="2 3">
    <name type="scientific">Terrimonas rubra</name>
    <dbReference type="NCBI Taxonomy" id="1035890"/>
    <lineage>
        <taxon>Bacteria</taxon>
        <taxon>Pseudomonadati</taxon>
        <taxon>Bacteroidota</taxon>
        <taxon>Chitinophagia</taxon>
        <taxon>Chitinophagales</taxon>
        <taxon>Chitinophagaceae</taxon>
        <taxon>Terrimonas</taxon>
    </lineage>
</organism>
<gene>
    <name evidence="2" type="ORF">ACFS6H_13065</name>
</gene>
<dbReference type="Proteomes" id="UP001597511">
    <property type="component" value="Unassembled WGS sequence"/>
</dbReference>
<dbReference type="InterPro" id="IPR058093">
    <property type="entry name" value="LA_2272-like"/>
</dbReference>
<evidence type="ECO:0000256" key="1">
    <source>
        <dbReference type="SAM" id="SignalP"/>
    </source>
</evidence>
<comment type="caution">
    <text evidence="2">The sequence shown here is derived from an EMBL/GenBank/DDBJ whole genome shotgun (WGS) entry which is preliminary data.</text>
</comment>
<dbReference type="EMBL" id="JBHUOZ010000003">
    <property type="protein sequence ID" value="MFD2920651.1"/>
    <property type="molecule type" value="Genomic_DNA"/>
</dbReference>
<name>A0ABW6A6W6_9BACT</name>
<evidence type="ECO:0000313" key="3">
    <source>
        <dbReference type="Proteomes" id="UP001597511"/>
    </source>
</evidence>
<accession>A0ABW6A6W6</accession>
<feature type="signal peptide" evidence="1">
    <location>
        <begin position="1"/>
        <end position="22"/>
    </location>
</feature>
<sequence>MKTTTFFFILLSGITFCNTSFAQDGKQRNYFPAWTYHQKNIHIHGISVGIGTVSNAVRNTNTNGIKIELIGAGIVIPLVPRSPVVESDSAFEKIAGQPVSEKINGLSLSATGTVCDCITNGINTGLIGNINFQVNGITASVFMNFAQKHNGLQLAMFNEAYYLNGLQAGVSNYGAHTQGIQIGIGNFGRTTKGLQLGIFNKTKSLRGLQFGLWNVNEKRKLPIINWQFKSKNTREISS</sequence>
<protein>
    <submittedName>
        <fullName evidence="2">LA_2272 family surface repeat-containing protein</fullName>
    </submittedName>
</protein>
<evidence type="ECO:0000313" key="2">
    <source>
        <dbReference type="EMBL" id="MFD2920651.1"/>
    </source>
</evidence>
<keyword evidence="1" id="KW-0732">Signal</keyword>
<reference evidence="3" key="1">
    <citation type="journal article" date="2019" name="Int. J. Syst. Evol. Microbiol.">
        <title>The Global Catalogue of Microorganisms (GCM) 10K type strain sequencing project: providing services to taxonomists for standard genome sequencing and annotation.</title>
        <authorList>
            <consortium name="The Broad Institute Genomics Platform"/>
            <consortium name="The Broad Institute Genome Sequencing Center for Infectious Disease"/>
            <person name="Wu L."/>
            <person name="Ma J."/>
        </authorList>
    </citation>
    <scope>NUCLEOTIDE SEQUENCE [LARGE SCALE GENOMIC DNA]</scope>
    <source>
        <strain evidence="3">KCTC 23299</strain>
    </source>
</reference>
<dbReference type="NCBIfam" id="NF047436">
    <property type="entry name" value="LA_2272_repeat"/>
    <property type="match status" value="2"/>
</dbReference>
<dbReference type="RefSeq" id="WP_386099417.1">
    <property type="nucleotide sequence ID" value="NZ_JBHUOZ010000003.1"/>
</dbReference>